<feature type="region of interest" description="Disordered" evidence="3">
    <location>
        <begin position="581"/>
        <end position="601"/>
    </location>
</feature>
<feature type="domain" description="Rad21/Rec8-like protein N-terminal" evidence="4">
    <location>
        <begin position="1"/>
        <end position="111"/>
    </location>
</feature>
<dbReference type="PANTHER" id="PTHR12585">
    <property type="entry name" value="SCC1 / RAD21 FAMILY MEMBER"/>
    <property type="match status" value="1"/>
</dbReference>
<protein>
    <submittedName>
        <fullName evidence="5">Meiotic recombination protein REC8 homolog</fullName>
    </submittedName>
</protein>
<reference evidence="5" key="1">
    <citation type="journal article" date="2011" name="Comp. Biochem. Physiol. Part D Genomics Proteomics">
        <title>Analysis of single nucleotide polymorphisms in three chromosomes of European sea bass Dicentrarchus labrax.</title>
        <authorList>
            <person name="Kuhl H."/>
            <person name="Tine M."/>
            <person name="Hecht J."/>
            <person name="Knaust F."/>
            <person name="Reinhardt R."/>
        </authorList>
    </citation>
    <scope>NUCLEOTIDE SEQUENCE</scope>
</reference>
<feature type="region of interest" description="Disordered" evidence="3">
    <location>
        <begin position="537"/>
        <end position="566"/>
    </location>
</feature>
<dbReference type="InterPro" id="IPR039781">
    <property type="entry name" value="Rad21/Rec8-like"/>
</dbReference>
<feature type="region of interest" description="Disordered" evidence="3">
    <location>
        <begin position="292"/>
        <end position="312"/>
    </location>
</feature>
<dbReference type="InterPro" id="IPR006910">
    <property type="entry name" value="Rad21_Rec8_N"/>
</dbReference>
<evidence type="ECO:0000313" key="5">
    <source>
        <dbReference type="EMBL" id="CBN81818.1"/>
    </source>
</evidence>
<reference evidence="5" key="2">
    <citation type="journal article" date="2011" name="Genomics">
        <title>Directed sequencing and annotation of three Dicentrarchus labrax L. chromosomes by applying Sanger- and pyrosequencing technologies on pooled DNA of comparatively mapped BAC clones.</title>
        <authorList>
            <person name="Kuhl H."/>
            <person name="Tine M."/>
            <person name="Beck A."/>
            <person name="Timmermann B."/>
            <person name="Kodira C."/>
            <person name="Reinhardt R."/>
        </authorList>
    </citation>
    <scope>NUCLEOTIDE SEQUENCE</scope>
</reference>
<reference evidence="5" key="3">
    <citation type="journal article" date="2011" name="Mar. Genomics">
        <title>Comparative analysis of intronless genes in teleost fish genomes: Insights into their evolution and molecular function.</title>
        <authorList>
            <person name="Tine M."/>
            <person name="Kuhl H."/>
            <person name="Beck A."/>
            <person name="Bargelloni L."/>
            <person name="Reinhardt R."/>
        </authorList>
    </citation>
    <scope>NUCLEOTIDE SEQUENCE</scope>
</reference>
<accession>E6ZID4</accession>
<dbReference type="AlphaFoldDB" id="E6ZID4"/>
<evidence type="ECO:0000256" key="3">
    <source>
        <dbReference type="SAM" id="MobiDB-lite"/>
    </source>
</evidence>
<evidence type="ECO:0000259" key="4">
    <source>
        <dbReference type="Pfam" id="PF04825"/>
    </source>
</evidence>
<organism evidence="5">
    <name type="scientific">Dicentrarchus labrax</name>
    <name type="common">European seabass</name>
    <name type="synonym">Morone labrax</name>
    <dbReference type="NCBI Taxonomy" id="13489"/>
    <lineage>
        <taxon>Eukaryota</taxon>
        <taxon>Metazoa</taxon>
        <taxon>Chordata</taxon>
        <taxon>Craniata</taxon>
        <taxon>Vertebrata</taxon>
        <taxon>Euteleostomi</taxon>
        <taxon>Actinopterygii</taxon>
        <taxon>Neopterygii</taxon>
        <taxon>Teleostei</taxon>
        <taxon>Neoteleostei</taxon>
        <taxon>Acanthomorphata</taxon>
        <taxon>Eupercaria</taxon>
        <taxon>Moronidae</taxon>
        <taxon>Dicentrarchus</taxon>
    </lineage>
</organism>
<name>E6ZID4_DICLA</name>
<dbReference type="GO" id="GO:0030893">
    <property type="term" value="C:meiotic cohesin complex"/>
    <property type="evidence" value="ECO:0007669"/>
    <property type="project" value="TreeGrafter"/>
</dbReference>
<dbReference type="PANTHER" id="PTHR12585:SF27">
    <property type="entry name" value="MEIOTIC RECOMBINATION PROTEIN REC8 HOMOLOG"/>
    <property type="match status" value="1"/>
</dbReference>
<dbReference type="EMBL" id="FQ310508">
    <property type="protein sequence ID" value="CBN81818.1"/>
    <property type="molecule type" value="Genomic_DNA"/>
</dbReference>
<feature type="compositionally biased region" description="Basic and acidic residues" evidence="3">
    <location>
        <begin position="542"/>
        <end position="566"/>
    </location>
</feature>
<keyword evidence="2" id="KW-0539">Nucleus</keyword>
<dbReference type="GO" id="GO:0051177">
    <property type="term" value="P:meiotic sister chromatid cohesion"/>
    <property type="evidence" value="ECO:0007669"/>
    <property type="project" value="TreeGrafter"/>
</dbReference>
<dbReference type="Pfam" id="PF04825">
    <property type="entry name" value="Rad21_Rec8_N"/>
    <property type="match status" value="1"/>
</dbReference>
<feature type="region of interest" description="Disordered" evidence="3">
    <location>
        <begin position="374"/>
        <end position="426"/>
    </location>
</feature>
<feature type="compositionally biased region" description="Basic and acidic residues" evidence="3">
    <location>
        <begin position="388"/>
        <end position="403"/>
    </location>
</feature>
<comment type="subcellular location">
    <subcellularLocation>
        <location evidence="1">Nucleus</location>
    </subcellularLocation>
</comment>
<dbReference type="GO" id="GO:0005634">
    <property type="term" value="C:nucleus"/>
    <property type="evidence" value="ECO:0007669"/>
    <property type="project" value="UniProtKB-SubCell"/>
</dbReference>
<sequence>MFYYPNVLQRHSGCFSTIWLAATRGIRVTRRELLKVNVKRTCGDIVDYVTAQVPPPQSDLPKPRFSLYLSSQLQYGVVVVYHRQCGFLLEEVQQTIDRLLRSKRCIRIDMAECDRLALDVPDNLYNMEEAEGAQDPFFGLMESHQLPSPYKIHQSVLVIEEAGSQHSLVPSPHTTLDKEGFRSPPAAITLREKELVTTAEHHFEGDDLPEATAREIDLLMDQPDQFRGEVEEQITDGRTRKLEGAMSSIDRLKETVLGAQRDSVWLLDEESGLPVEVPLAAVALEMTPLQVSMPTTPSGASGKKGDRATESPCEEGIVVPLRKTRGGRGRQLVFADPEVQISDKAMGEQIRNPLAETLDMSLWKQRALLTVLSGNGEKGEEEEEEEEAAARGESEQDREILRAERKRRHSSMREISSESGLQPAEGSSALDIILDMSKEDKSVSDVITPVSRWSPQEEAQLSMEPIAEETIEMPEAQTDAVSKDMLSWVSSSLQRFGEASFGSLVPPEANRTTVAHTLYKLLEQEESRASRYLQQHGRWRQRGADGEHQSEIKRAKGEGHDTDQKVKLAADETKSLLEEADVERADGGQDSPAGGDSPRPCGKMVRVELEWEIPMSVTLPIQVQPDPAHQPFPFLDTTLADLGIQESEVKERVVWVDTKKTQVKNKAGKLKEKEITILEVRVKAQKPGDKQLQEVLYSTEAHTDRSFCRTGMNILPWKHRSTGEDGLTPVQMTMALENQQPDITEAQGQREI</sequence>
<evidence type="ECO:0000256" key="1">
    <source>
        <dbReference type="ARBA" id="ARBA00004123"/>
    </source>
</evidence>
<dbReference type="GO" id="GO:0003682">
    <property type="term" value="F:chromatin binding"/>
    <property type="evidence" value="ECO:0007669"/>
    <property type="project" value="TreeGrafter"/>
</dbReference>
<proteinExistence type="predicted"/>
<gene>
    <name evidence="5" type="primary">REC8</name>
    <name evidence="5" type="ORF">DLA_XVIII00760</name>
</gene>
<dbReference type="GO" id="GO:0006302">
    <property type="term" value="P:double-strand break repair"/>
    <property type="evidence" value="ECO:0007669"/>
    <property type="project" value="TreeGrafter"/>
</dbReference>
<evidence type="ECO:0000256" key="2">
    <source>
        <dbReference type="ARBA" id="ARBA00023242"/>
    </source>
</evidence>